<proteinExistence type="predicted"/>
<dbReference type="SUPFAM" id="SSF52540">
    <property type="entry name" value="P-loop containing nucleoside triphosphate hydrolases"/>
    <property type="match status" value="1"/>
</dbReference>
<comment type="caution">
    <text evidence="5">The sequence shown here is derived from an EMBL/GenBank/DDBJ whole genome shotgun (WGS) entry which is preliminary data.</text>
</comment>
<evidence type="ECO:0000256" key="2">
    <source>
        <dbReference type="ARBA" id="ARBA00022801"/>
    </source>
</evidence>
<dbReference type="InterPro" id="IPR014818">
    <property type="entry name" value="Phage/plasmid_primase_P4_C"/>
</dbReference>
<dbReference type="InterPro" id="IPR027417">
    <property type="entry name" value="P-loop_NTPase"/>
</dbReference>
<dbReference type="InterPro" id="IPR051620">
    <property type="entry name" value="ORF904-like_C"/>
</dbReference>
<dbReference type="Pfam" id="PF08706">
    <property type="entry name" value="D5_N"/>
    <property type="match status" value="1"/>
</dbReference>
<dbReference type="Gene3D" id="3.40.50.300">
    <property type="entry name" value="P-loop containing nucleotide triphosphate hydrolases"/>
    <property type="match status" value="1"/>
</dbReference>
<evidence type="ECO:0000256" key="1">
    <source>
        <dbReference type="ARBA" id="ARBA00022741"/>
    </source>
</evidence>
<dbReference type="PANTHER" id="PTHR35372:SF2">
    <property type="entry name" value="SF3 HELICASE DOMAIN-CONTAINING PROTEIN"/>
    <property type="match status" value="1"/>
</dbReference>
<reference evidence="5 6" key="1">
    <citation type="submission" date="2016-01" db="EMBL/GenBank/DDBJ databases">
        <authorList>
            <person name="Mitreva M."/>
            <person name="Pepin K.H."/>
            <person name="Mihindukulasuriya K.A."/>
            <person name="Fulton R."/>
            <person name="Fronick C."/>
            <person name="O'Laughlin M."/>
            <person name="Miner T."/>
            <person name="Herter B."/>
            <person name="Rosa B.A."/>
            <person name="Cordes M."/>
            <person name="Tomlinson C."/>
            <person name="Wollam A."/>
            <person name="Palsikar V.B."/>
            <person name="Mardis E.R."/>
            <person name="Wilson R.K."/>
        </authorList>
    </citation>
    <scope>NUCLEOTIDE SEQUENCE [LARGE SCALE GENOMIC DNA]</scope>
    <source>
        <strain evidence="5 6">DNF00696</strain>
    </source>
</reference>
<protein>
    <submittedName>
        <fullName evidence="5">Phage/plasmid primase, P4 family domain protein</fullName>
    </submittedName>
</protein>
<accession>A0AB34WXQ1</accession>
<evidence type="ECO:0000256" key="3">
    <source>
        <dbReference type="ARBA" id="ARBA00022840"/>
    </source>
</evidence>
<dbReference type="InterPro" id="IPR006500">
    <property type="entry name" value="Helicase_put_C_phage/plasmid"/>
</dbReference>
<keyword evidence="3" id="KW-0067">ATP-binding</keyword>
<dbReference type="PANTHER" id="PTHR35372">
    <property type="entry name" value="ATP BINDING PROTEIN-RELATED"/>
    <property type="match status" value="1"/>
</dbReference>
<dbReference type="InterPro" id="IPR014015">
    <property type="entry name" value="Helicase_SF3_DNA-vir"/>
</dbReference>
<gene>
    <name evidence="5" type="ORF">HMPREF1862_01608</name>
</gene>
<dbReference type="Pfam" id="PF19263">
    <property type="entry name" value="DUF5906"/>
    <property type="match status" value="1"/>
</dbReference>
<keyword evidence="2" id="KW-0378">Hydrolase</keyword>
<dbReference type="InterPro" id="IPR045455">
    <property type="entry name" value="NrS-1_pol-like_helicase"/>
</dbReference>
<dbReference type="SMART" id="SM00885">
    <property type="entry name" value="D5_N"/>
    <property type="match status" value="1"/>
</dbReference>
<dbReference type="AlphaFoldDB" id="A0AB34WXQ1"/>
<dbReference type="InterPro" id="IPR014820">
    <property type="entry name" value="PriCT_1"/>
</dbReference>
<dbReference type="Proteomes" id="UP000070572">
    <property type="component" value="Unassembled WGS sequence"/>
</dbReference>
<evidence type="ECO:0000259" key="4">
    <source>
        <dbReference type="PROSITE" id="PS51206"/>
    </source>
</evidence>
<dbReference type="EMBL" id="LSDN01000021">
    <property type="protein sequence ID" value="KXB79859.1"/>
    <property type="molecule type" value="Genomic_DNA"/>
</dbReference>
<evidence type="ECO:0000313" key="6">
    <source>
        <dbReference type="Proteomes" id="UP000070572"/>
    </source>
</evidence>
<dbReference type="GO" id="GO:0016787">
    <property type="term" value="F:hydrolase activity"/>
    <property type="evidence" value="ECO:0007669"/>
    <property type="project" value="UniProtKB-KW"/>
</dbReference>
<dbReference type="RefSeq" id="WP_414929859.1">
    <property type="nucleotide sequence ID" value="NZ_KQ960686.1"/>
</dbReference>
<dbReference type="PROSITE" id="PS51206">
    <property type="entry name" value="SF3_HELICASE_1"/>
    <property type="match status" value="1"/>
</dbReference>
<keyword evidence="1" id="KW-0547">Nucleotide-binding</keyword>
<dbReference type="GO" id="GO:0005524">
    <property type="term" value="F:ATP binding"/>
    <property type="evidence" value="ECO:0007669"/>
    <property type="project" value="UniProtKB-KW"/>
</dbReference>
<organism evidence="5 6">
    <name type="scientific">Varibaculum cambriense</name>
    <dbReference type="NCBI Taxonomy" id="184870"/>
    <lineage>
        <taxon>Bacteria</taxon>
        <taxon>Bacillati</taxon>
        <taxon>Actinomycetota</taxon>
        <taxon>Actinomycetes</taxon>
        <taxon>Actinomycetales</taxon>
        <taxon>Actinomycetaceae</taxon>
        <taxon>Varibaculum</taxon>
    </lineage>
</organism>
<evidence type="ECO:0000313" key="5">
    <source>
        <dbReference type="EMBL" id="KXB79859.1"/>
    </source>
</evidence>
<sequence>MTDFVLCTTNLVSAQRNLKYPNHRQIASAADLKNAVTHDHVAAEYEGDIRSTDRFLNSTCVVMDVDNDHSNSPADWATPESLALIFPGVALATATSRNHLKPKGEKTARPRFHAYFPIKPVTDAAVYTGIKKKLASYTGIFDRNALDAARFIYGNPAAEVTWVDGALSITDFLDADAFAALEMSTGEIREGARNATMSGFAGRVIVRFGNTEQARQLFEMKAQTCVPPLPDSELKAIWHSALKFGAKVAATPGYIPPELYAEIQGLRPADFTDVGQATVLADEYAQKLAFSEATDWLVYNGSFWEETRPGSRAITQELTTRQLEQAADLLEKARAACDSTGVTQLLSAMSLTKAKNLFTNVQWTAYEQLTDAQAYEKYVLKRRDSKAITASLKEAAPMLQVTQADLDADPFALNTPGGTIDLTTGQIHEHDYGDFITKQTTTDPATKGMDTWLAALEVLFQGDQELIDYVQRIVGLTAIGKVYVEALIIAYGDGRNGKSTFWNTIARVLGTYAGNISADALTVGVKRNVKPELAEAKGKRLLIAAETEEGMRLSTSIAKQMASTDLLYAEKKYKAPFAFAPSHTLVLYTNHLPRVGAMDVGIWRRLIVIPFEAKIEGSSDIKNYAEHLYQNAAGAVLQWIVDGARKVIDDDFVLKPPPKVRRALEAYRFENDWMTHFLDDNCEIDPSFTQPSGELYSVYRAYALSVGEYARSTSDFYSALEQLGFRRRRTKSARYVDGLRLKSEFNLYPLSGDTICRSITELFLRAIKTNIYI</sequence>
<dbReference type="NCBIfam" id="TIGR01613">
    <property type="entry name" value="primase_Cterm"/>
    <property type="match status" value="1"/>
</dbReference>
<feature type="domain" description="SF3 helicase" evidence="4">
    <location>
        <begin position="465"/>
        <end position="624"/>
    </location>
</feature>
<name>A0AB34WXQ1_9ACTO</name>
<dbReference type="SMART" id="SM00942">
    <property type="entry name" value="PriCT_1"/>
    <property type="match status" value="1"/>
</dbReference>